<dbReference type="Gene3D" id="3.40.190.290">
    <property type="match status" value="1"/>
</dbReference>
<feature type="domain" description="LysR substrate-binding" evidence="1">
    <location>
        <begin position="2"/>
        <end position="72"/>
    </location>
</feature>
<organism evidence="2 3">
    <name type="scientific">Stenotrophomonas maltophilia</name>
    <name type="common">Pseudomonas maltophilia</name>
    <name type="synonym">Xanthomonas maltophilia</name>
    <dbReference type="NCBI Taxonomy" id="40324"/>
    <lineage>
        <taxon>Bacteria</taxon>
        <taxon>Pseudomonadati</taxon>
        <taxon>Pseudomonadota</taxon>
        <taxon>Gammaproteobacteria</taxon>
        <taxon>Lysobacterales</taxon>
        <taxon>Lysobacteraceae</taxon>
        <taxon>Stenotrophomonas</taxon>
        <taxon>Stenotrophomonas maltophilia group</taxon>
    </lineage>
</organism>
<dbReference type="InterPro" id="IPR005119">
    <property type="entry name" value="LysR_subst-bd"/>
</dbReference>
<reference evidence="3" key="1">
    <citation type="journal article" date="2020" name="MBio">
        <title>Horizontal gene transfer to a defensive symbiont with a reduced genome amongst a multipartite beetle microbiome.</title>
        <authorList>
            <person name="Waterworth S.C."/>
            <person name="Florez L.V."/>
            <person name="Rees E.R."/>
            <person name="Hertweck C."/>
            <person name="Kaltenpoth M."/>
            <person name="Kwan J.C."/>
        </authorList>
    </citation>
    <scope>NUCLEOTIDE SEQUENCE [LARGE SCALE GENOMIC DNA]</scope>
</reference>
<proteinExistence type="predicted"/>
<protein>
    <recommendedName>
        <fullName evidence="1">LysR substrate-binding domain-containing protein</fullName>
    </recommendedName>
</protein>
<name>A0A7V8FFX7_STEMA</name>
<accession>A0A7V8FFX7</accession>
<comment type="caution">
    <text evidence="2">The sequence shown here is derived from an EMBL/GenBank/DDBJ whole genome shotgun (WGS) entry which is preliminary data.</text>
</comment>
<dbReference type="InterPro" id="IPR047937">
    <property type="entry name" value="Eex_IncN-like"/>
</dbReference>
<dbReference type="NCBIfam" id="NF033894">
    <property type="entry name" value="Eex_IncN"/>
    <property type="match status" value="1"/>
</dbReference>
<gene>
    <name evidence="2" type="ORF">GAK31_02270</name>
</gene>
<dbReference type="AlphaFoldDB" id="A0A7V8FFX7"/>
<dbReference type="SUPFAM" id="SSF53850">
    <property type="entry name" value="Periplasmic binding protein-like II"/>
    <property type="match status" value="1"/>
</dbReference>
<evidence type="ECO:0000313" key="2">
    <source>
        <dbReference type="EMBL" id="KAF1014783.1"/>
    </source>
</evidence>
<dbReference type="Proteomes" id="UP000487117">
    <property type="component" value="Unassembled WGS sequence"/>
</dbReference>
<dbReference type="EMBL" id="WNDS01000003">
    <property type="protein sequence ID" value="KAF1014783.1"/>
    <property type="molecule type" value="Genomic_DNA"/>
</dbReference>
<dbReference type="Pfam" id="PF03466">
    <property type="entry name" value="LysR_substrate"/>
    <property type="match status" value="1"/>
</dbReference>
<evidence type="ECO:0000313" key="3">
    <source>
        <dbReference type="Proteomes" id="UP000487117"/>
    </source>
</evidence>
<sequence length="143" mass="16152">MKIRLFEAPLDQQIKGLQDDLYDAGFSMAKDAGDGVVVTPAWEDELMVAVPARHPVLAFKQIPLVEVLRYPLNKLTLAAALTACRPSQPSETVDYFVAHPERIKEIQWLCKADRAKAGEELCRRAAEAANRRFFDDRPEQKSR</sequence>
<evidence type="ECO:0000259" key="1">
    <source>
        <dbReference type="Pfam" id="PF03466"/>
    </source>
</evidence>